<dbReference type="CDD" id="cd06222">
    <property type="entry name" value="RNase_H_like"/>
    <property type="match status" value="1"/>
</dbReference>
<proteinExistence type="predicted"/>
<dbReference type="InterPro" id="IPR044730">
    <property type="entry name" value="RNase_H-like_dom_plant"/>
</dbReference>
<evidence type="ECO:0000313" key="4">
    <source>
        <dbReference type="Proteomes" id="UP000541444"/>
    </source>
</evidence>
<evidence type="ECO:0000313" key="3">
    <source>
        <dbReference type="EMBL" id="KAF6137699.1"/>
    </source>
</evidence>
<dbReference type="Gene3D" id="3.30.420.10">
    <property type="entry name" value="Ribonuclease H-like superfamily/Ribonuclease H"/>
    <property type="match status" value="1"/>
</dbReference>
<evidence type="ECO:0000256" key="1">
    <source>
        <dbReference type="SAM" id="MobiDB-lite"/>
    </source>
</evidence>
<dbReference type="InterPro" id="IPR036397">
    <property type="entry name" value="RNaseH_sf"/>
</dbReference>
<feature type="compositionally biased region" description="Polar residues" evidence="1">
    <location>
        <begin position="156"/>
        <end position="165"/>
    </location>
</feature>
<feature type="region of interest" description="Disordered" evidence="1">
    <location>
        <begin position="141"/>
        <end position="193"/>
    </location>
</feature>
<comment type="caution">
    <text evidence="3">The sequence shown here is derived from an EMBL/GenBank/DDBJ whole genome shotgun (WGS) entry which is preliminary data.</text>
</comment>
<evidence type="ECO:0000259" key="2">
    <source>
        <dbReference type="Pfam" id="PF13456"/>
    </source>
</evidence>
<gene>
    <name evidence="3" type="ORF">GIB67_023633</name>
</gene>
<dbReference type="OrthoDB" id="248495at2759"/>
<keyword evidence="4" id="KW-1185">Reference proteome</keyword>
<protein>
    <recommendedName>
        <fullName evidence="2">RNase H type-1 domain-containing protein</fullName>
    </recommendedName>
</protein>
<dbReference type="AlphaFoldDB" id="A0A7J7L555"/>
<dbReference type="InterPro" id="IPR002156">
    <property type="entry name" value="RNaseH_domain"/>
</dbReference>
<feature type="domain" description="RNase H type-1" evidence="2">
    <location>
        <begin position="50"/>
        <end position="110"/>
    </location>
</feature>
<organism evidence="3 4">
    <name type="scientific">Kingdonia uniflora</name>
    <dbReference type="NCBI Taxonomy" id="39325"/>
    <lineage>
        <taxon>Eukaryota</taxon>
        <taxon>Viridiplantae</taxon>
        <taxon>Streptophyta</taxon>
        <taxon>Embryophyta</taxon>
        <taxon>Tracheophyta</taxon>
        <taxon>Spermatophyta</taxon>
        <taxon>Magnoliopsida</taxon>
        <taxon>Ranunculales</taxon>
        <taxon>Circaeasteraceae</taxon>
        <taxon>Kingdonia</taxon>
    </lineage>
</organism>
<dbReference type="Pfam" id="PF13456">
    <property type="entry name" value="RVT_3"/>
    <property type="match status" value="1"/>
</dbReference>
<dbReference type="GO" id="GO:0004523">
    <property type="term" value="F:RNA-DNA hybrid ribonuclease activity"/>
    <property type="evidence" value="ECO:0007669"/>
    <property type="project" value="InterPro"/>
</dbReference>
<reference evidence="3 4" key="1">
    <citation type="journal article" date="2020" name="IScience">
        <title>Genome Sequencing of the Endangered Kingdonia uniflora (Circaeasteraceae, Ranunculales) Reveals Potential Mechanisms of Evolutionary Specialization.</title>
        <authorList>
            <person name="Sun Y."/>
            <person name="Deng T."/>
            <person name="Zhang A."/>
            <person name="Moore M.J."/>
            <person name="Landis J.B."/>
            <person name="Lin N."/>
            <person name="Zhang H."/>
            <person name="Zhang X."/>
            <person name="Huang J."/>
            <person name="Zhang X."/>
            <person name="Sun H."/>
            <person name="Wang H."/>
        </authorList>
    </citation>
    <scope>NUCLEOTIDE SEQUENCE [LARGE SCALE GENOMIC DNA]</scope>
    <source>
        <strain evidence="3">TB1705</strain>
        <tissue evidence="3">Leaf</tissue>
    </source>
</reference>
<accession>A0A7J7L555</accession>
<sequence length="193" mass="21602">MKLSKHGMYNTASELQIIKALSVDCKMSKAHVVKSCMWILPNVNEIKLCCDGSALGNPGPSGIGIVYRDWEGRVLGTFCKLVGTTTNYLAKVNAIINGVEKAIYRGWNNLQSGLAQPGEKQTFRHISWLKEDPEKTYLLRNGLREDRRPMPKENEGGSSSLQLRSGDSKDIKKETELLKENPLRNFPLNSLPR</sequence>
<dbReference type="GO" id="GO:0003676">
    <property type="term" value="F:nucleic acid binding"/>
    <property type="evidence" value="ECO:0007669"/>
    <property type="project" value="InterPro"/>
</dbReference>
<name>A0A7J7L555_9MAGN</name>
<dbReference type="InterPro" id="IPR012337">
    <property type="entry name" value="RNaseH-like_sf"/>
</dbReference>
<dbReference type="EMBL" id="JACGCM010002630">
    <property type="protein sequence ID" value="KAF6137699.1"/>
    <property type="molecule type" value="Genomic_DNA"/>
</dbReference>
<dbReference type="Proteomes" id="UP000541444">
    <property type="component" value="Unassembled WGS sequence"/>
</dbReference>
<feature type="compositionally biased region" description="Basic and acidic residues" evidence="1">
    <location>
        <begin position="141"/>
        <end position="155"/>
    </location>
</feature>
<feature type="compositionally biased region" description="Basic and acidic residues" evidence="1">
    <location>
        <begin position="166"/>
        <end position="182"/>
    </location>
</feature>
<dbReference type="SUPFAM" id="SSF53098">
    <property type="entry name" value="Ribonuclease H-like"/>
    <property type="match status" value="1"/>
</dbReference>